<dbReference type="NCBIfam" id="TIGR02231">
    <property type="entry name" value="mucoidy inhibitor MuiA family protein"/>
    <property type="match status" value="2"/>
</dbReference>
<feature type="chain" id="PRO_5038629625" evidence="2">
    <location>
        <begin position="20"/>
        <end position="604"/>
    </location>
</feature>
<dbReference type="Pfam" id="PF13600">
    <property type="entry name" value="DUF4140"/>
    <property type="match status" value="1"/>
</dbReference>
<comment type="caution">
    <text evidence="5">The sequence shown here is derived from an EMBL/GenBank/DDBJ whole genome shotgun (WGS) entry which is preliminary data.</text>
</comment>
<sequence length="604" mass="67084">MKKKMLVWMFVAFAFTAKAEDKVTVPATLKTVTIYRSGAEMNHVASATLKPGNNELIIENISNKVDINSIQVKAPAAVTIMGVEFSNNYLVSTEKTPRIKMLEDSLETVKNKIARIDLAISNTGKLIDVLNANRDIKGTQTGLSVAELMKLMDYYKAKLSELQDDLLQQNAKKEKEQELITKLQSQLKEEQSKNVATSGRLILQVSVATPGKFDFNISYIAQNAFWTPYYDIRVESTDKPLKVIQKAKINQSTGIDWKQVKLSLSTSVPSQWGDAPILSQWFLGYIDPVNVMNKQLAMNSLSGRVPGLSVSSKMEEVVVVGYGTRRIDDEDKEMEKATKPIYVVNGSIMDESEFAKINPSSIKSMEKLKSSAATALYGSRAGAGAIVVTLKSGLEDYVSVADNTMDVTFDISIPFDVPTNGKEQTATIQSLEVPANYKHYSVPKLDKDAYLLAQVKGWEKLNLLPGNANIIFEGTYVGKSFIDPNSVQDTLSLTLGRDKRVAIKRDKLIDYSSVKFLGSNKLQKFTYEITVKNNKNEATNVLLKDQFPTSTNKEIEVELLDAGGADINKDLGVLNWQLQLAANETKKVRFTYSVKYPKDRTVNL</sequence>
<dbReference type="PANTHER" id="PTHR31005">
    <property type="entry name" value="DUF4139 DOMAIN-CONTAINING PROTEIN"/>
    <property type="match status" value="1"/>
</dbReference>
<keyword evidence="1" id="KW-0175">Coiled coil</keyword>
<dbReference type="Pfam" id="PF13598">
    <property type="entry name" value="DUF4139"/>
    <property type="match status" value="1"/>
</dbReference>
<dbReference type="NCBIfam" id="TIGR01451">
    <property type="entry name" value="B_ant_repeat"/>
    <property type="match status" value="1"/>
</dbReference>
<evidence type="ECO:0000256" key="2">
    <source>
        <dbReference type="SAM" id="SignalP"/>
    </source>
</evidence>
<protein>
    <submittedName>
        <fullName evidence="5">DUF4139 domain-containing protein</fullName>
    </submittedName>
</protein>
<feature type="signal peptide" evidence="2">
    <location>
        <begin position="1"/>
        <end position="19"/>
    </location>
</feature>
<dbReference type="InterPro" id="IPR037291">
    <property type="entry name" value="DUF4139"/>
</dbReference>
<evidence type="ECO:0000313" key="6">
    <source>
        <dbReference type="Proteomes" id="UP000812270"/>
    </source>
</evidence>
<evidence type="ECO:0000256" key="1">
    <source>
        <dbReference type="SAM" id="Coils"/>
    </source>
</evidence>
<dbReference type="InterPro" id="IPR011935">
    <property type="entry name" value="CHP02231"/>
</dbReference>
<dbReference type="InterPro" id="IPR047589">
    <property type="entry name" value="DUF11_rpt"/>
</dbReference>
<accession>A0A9E2SF98</accession>
<keyword evidence="6" id="KW-1185">Reference proteome</keyword>
<gene>
    <name evidence="5" type="ORF">KTO63_21855</name>
</gene>
<keyword evidence="2" id="KW-0732">Signal</keyword>
<dbReference type="EMBL" id="JAHSPG010000016">
    <property type="protein sequence ID" value="MBV4359825.1"/>
    <property type="molecule type" value="Genomic_DNA"/>
</dbReference>
<organism evidence="5 6">
    <name type="scientific">Pinibacter aurantiacus</name>
    <dbReference type="NCBI Taxonomy" id="2851599"/>
    <lineage>
        <taxon>Bacteria</taxon>
        <taxon>Pseudomonadati</taxon>
        <taxon>Bacteroidota</taxon>
        <taxon>Chitinophagia</taxon>
        <taxon>Chitinophagales</taxon>
        <taxon>Chitinophagaceae</taxon>
        <taxon>Pinibacter</taxon>
    </lineage>
</organism>
<feature type="domain" description="DUF4139" evidence="3">
    <location>
        <begin position="216"/>
        <end position="598"/>
    </location>
</feature>
<dbReference type="RefSeq" id="WP_217794088.1">
    <property type="nucleotide sequence ID" value="NZ_JAHSPG010000016.1"/>
</dbReference>
<evidence type="ECO:0000259" key="4">
    <source>
        <dbReference type="Pfam" id="PF13600"/>
    </source>
</evidence>
<feature type="domain" description="DUF4140" evidence="4">
    <location>
        <begin position="32"/>
        <end position="123"/>
    </location>
</feature>
<reference evidence="5" key="1">
    <citation type="submission" date="2021-06" db="EMBL/GenBank/DDBJ databases">
        <authorList>
            <person name="Huq M.A."/>
        </authorList>
    </citation>
    <scope>NUCLEOTIDE SEQUENCE</scope>
    <source>
        <strain evidence="5">MAH-26</strain>
    </source>
</reference>
<evidence type="ECO:0000259" key="3">
    <source>
        <dbReference type="Pfam" id="PF13598"/>
    </source>
</evidence>
<dbReference type="AlphaFoldDB" id="A0A9E2SF98"/>
<dbReference type="InterPro" id="IPR025554">
    <property type="entry name" value="DUF4140"/>
</dbReference>
<name>A0A9E2SF98_9BACT</name>
<dbReference type="Proteomes" id="UP000812270">
    <property type="component" value="Unassembled WGS sequence"/>
</dbReference>
<feature type="coiled-coil region" evidence="1">
    <location>
        <begin position="145"/>
        <end position="193"/>
    </location>
</feature>
<evidence type="ECO:0000313" key="5">
    <source>
        <dbReference type="EMBL" id="MBV4359825.1"/>
    </source>
</evidence>
<proteinExistence type="predicted"/>
<dbReference type="PANTHER" id="PTHR31005:SF8">
    <property type="entry name" value="DUF4139 DOMAIN-CONTAINING PROTEIN"/>
    <property type="match status" value="1"/>
</dbReference>